<gene>
    <name evidence="3" type="ORF">QTN89_01520</name>
</gene>
<feature type="compositionally biased region" description="Polar residues" evidence="1">
    <location>
        <begin position="261"/>
        <end position="272"/>
    </location>
</feature>
<comment type="caution">
    <text evidence="3">The sequence shown here is derived from an EMBL/GenBank/DDBJ whole genome shotgun (WGS) entry which is preliminary data.</text>
</comment>
<feature type="compositionally biased region" description="Basic and acidic residues" evidence="1">
    <location>
        <begin position="374"/>
        <end position="384"/>
    </location>
</feature>
<evidence type="ECO:0000256" key="1">
    <source>
        <dbReference type="SAM" id="MobiDB-lite"/>
    </source>
</evidence>
<sequence>MLQRSVRVQNLRYALLASLTLVGSGSGFAQTAATLSQSTPAGTPLRSLLAPAPVTPTFISPATDRRMITRDGAGAPRINRYVDLHQYDQSQPTRSASTPAYTLAQHDANAEIVERSSQGQVRRNPLIADVAPKLRQFHVDDRQLRIPVDSNHQTLSGALVVRDPVMPERIFEDIDEVVDVLSDVDSSDVERSLGEARSTASHGGFGMLAIDQLGSHLPMDESLPIEPTWDRDRLATDLVPLPKTQLAMKATHPSDADSVAGSATQSPPSTDWLNPRKNTADLANVIRSQTVKPDESTGSSNWAARATQLETTELEELNRSTPSRELLVTSERLPLLPAPIGQADRGDVRAFLSPETGPRVDRLFSEASGAFGLDQHDESNRRDESDADEIASLESAPGEAATPTRLVAREPHAPIGTPATSPTLAQRFSIWTKRLGPDQASAQPVSTPIEQKQKGIFSHFLRRSEPVSRSSR</sequence>
<keyword evidence="2" id="KW-0732">Signal</keyword>
<feature type="signal peptide" evidence="2">
    <location>
        <begin position="1"/>
        <end position="29"/>
    </location>
</feature>
<feature type="region of interest" description="Disordered" evidence="1">
    <location>
        <begin position="248"/>
        <end position="277"/>
    </location>
</feature>
<reference evidence="3 4" key="1">
    <citation type="submission" date="2023-06" db="EMBL/GenBank/DDBJ databases">
        <title>Roseiconus lacunae JC819 isolated from Gulf of Mannar region, Tamil Nadu.</title>
        <authorList>
            <person name="Pk S."/>
            <person name="Ch S."/>
            <person name="Ch V.R."/>
        </authorList>
    </citation>
    <scope>NUCLEOTIDE SEQUENCE [LARGE SCALE GENOMIC DNA]</scope>
    <source>
        <strain evidence="3 4">JC819</strain>
    </source>
</reference>
<feature type="chain" id="PRO_5046548670" description="Secreted protein" evidence="2">
    <location>
        <begin position="30"/>
        <end position="472"/>
    </location>
</feature>
<name>A0ABT7PCU0_9BACT</name>
<dbReference type="RefSeq" id="WP_289161829.1">
    <property type="nucleotide sequence ID" value="NZ_JASZZN010000001.1"/>
</dbReference>
<dbReference type="Proteomes" id="UP001239462">
    <property type="component" value="Unassembled WGS sequence"/>
</dbReference>
<dbReference type="EMBL" id="JASZZN010000001">
    <property type="protein sequence ID" value="MDM4014089.1"/>
    <property type="molecule type" value="Genomic_DNA"/>
</dbReference>
<organism evidence="3 4">
    <name type="scientific">Roseiconus lacunae</name>
    <dbReference type="NCBI Taxonomy" id="2605694"/>
    <lineage>
        <taxon>Bacteria</taxon>
        <taxon>Pseudomonadati</taxon>
        <taxon>Planctomycetota</taxon>
        <taxon>Planctomycetia</taxon>
        <taxon>Pirellulales</taxon>
        <taxon>Pirellulaceae</taxon>
        <taxon>Roseiconus</taxon>
    </lineage>
</organism>
<keyword evidence="4" id="KW-1185">Reference proteome</keyword>
<proteinExistence type="predicted"/>
<evidence type="ECO:0008006" key="5">
    <source>
        <dbReference type="Google" id="ProtNLM"/>
    </source>
</evidence>
<evidence type="ECO:0000256" key="2">
    <source>
        <dbReference type="SAM" id="SignalP"/>
    </source>
</evidence>
<evidence type="ECO:0000313" key="3">
    <source>
        <dbReference type="EMBL" id="MDM4014089.1"/>
    </source>
</evidence>
<feature type="region of interest" description="Disordered" evidence="1">
    <location>
        <begin position="370"/>
        <end position="405"/>
    </location>
</feature>
<protein>
    <recommendedName>
        <fullName evidence="5">Secreted protein</fullName>
    </recommendedName>
</protein>
<accession>A0ABT7PCU0</accession>
<evidence type="ECO:0000313" key="4">
    <source>
        <dbReference type="Proteomes" id="UP001239462"/>
    </source>
</evidence>